<feature type="transmembrane region" description="Helical" evidence="6">
    <location>
        <begin position="264"/>
        <end position="286"/>
    </location>
</feature>
<keyword evidence="8" id="KW-1185">Reference proteome</keyword>
<feature type="transmembrane region" description="Helical" evidence="6">
    <location>
        <begin position="536"/>
        <end position="558"/>
    </location>
</feature>
<feature type="transmembrane region" description="Helical" evidence="6">
    <location>
        <begin position="176"/>
        <end position="193"/>
    </location>
</feature>
<feature type="compositionally biased region" description="Basic and acidic residues" evidence="5">
    <location>
        <begin position="50"/>
        <end position="59"/>
    </location>
</feature>
<evidence type="ECO:0000313" key="7">
    <source>
        <dbReference type="EMBL" id="KZZ95093.1"/>
    </source>
</evidence>
<dbReference type="PANTHER" id="PTHR23502">
    <property type="entry name" value="MAJOR FACILITATOR SUPERFAMILY"/>
    <property type="match status" value="1"/>
</dbReference>
<feature type="transmembrane region" description="Helical" evidence="6">
    <location>
        <begin position="427"/>
        <end position="451"/>
    </location>
</feature>
<name>A0A162IL97_9EURO</name>
<evidence type="ECO:0000313" key="8">
    <source>
        <dbReference type="Proteomes" id="UP000242877"/>
    </source>
</evidence>
<dbReference type="InterPro" id="IPR036259">
    <property type="entry name" value="MFS_trans_sf"/>
</dbReference>
<dbReference type="EMBL" id="AZGZ01000005">
    <property type="protein sequence ID" value="KZZ95093.1"/>
    <property type="molecule type" value="Genomic_DNA"/>
</dbReference>
<keyword evidence="2 6" id="KW-0812">Transmembrane</keyword>
<evidence type="ECO:0000256" key="1">
    <source>
        <dbReference type="ARBA" id="ARBA00004141"/>
    </source>
</evidence>
<keyword evidence="3 6" id="KW-1133">Transmembrane helix</keyword>
<dbReference type="GO" id="GO:0022857">
    <property type="term" value="F:transmembrane transporter activity"/>
    <property type="evidence" value="ECO:0007669"/>
    <property type="project" value="InterPro"/>
</dbReference>
<evidence type="ECO:0000256" key="6">
    <source>
        <dbReference type="SAM" id="Phobius"/>
    </source>
</evidence>
<feature type="region of interest" description="Disordered" evidence="5">
    <location>
        <begin position="40"/>
        <end position="61"/>
    </location>
</feature>
<dbReference type="Gene3D" id="1.20.1250.20">
    <property type="entry name" value="MFS general substrate transporter like domains"/>
    <property type="match status" value="1"/>
</dbReference>
<feature type="transmembrane region" description="Helical" evidence="6">
    <location>
        <begin position="151"/>
        <end position="170"/>
    </location>
</feature>
<feature type="transmembrane region" description="Helical" evidence="6">
    <location>
        <begin position="472"/>
        <end position="491"/>
    </location>
</feature>
<feature type="transmembrane region" description="Helical" evidence="6">
    <location>
        <begin position="236"/>
        <end position="258"/>
    </location>
</feature>
<dbReference type="InterPro" id="IPR011701">
    <property type="entry name" value="MFS"/>
</dbReference>
<evidence type="ECO:0000256" key="4">
    <source>
        <dbReference type="ARBA" id="ARBA00023136"/>
    </source>
</evidence>
<evidence type="ECO:0000256" key="5">
    <source>
        <dbReference type="SAM" id="MobiDB-lite"/>
    </source>
</evidence>
<keyword evidence="4 6" id="KW-0472">Membrane</keyword>
<dbReference type="Pfam" id="PF07690">
    <property type="entry name" value="MFS_1"/>
    <property type="match status" value="1"/>
</dbReference>
<dbReference type="VEuPathDB" id="FungiDB:AAP_01581"/>
<dbReference type="GO" id="GO:0005886">
    <property type="term" value="C:plasma membrane"/>
    <property type="evidence" value="ECO:0007669"/>
    <property type="project" value="TreeGrafter"/>
</dbReference>
<organism evidence="7 8">
    <name type="scientific">Ascosphaera apis ARSEF 7405</name>
    <dbReference type="NCBI Taxonomy" id="392613"/>
    <lineage>
        <taxon>Eukaryota</taxon>
        <taxon>Fungi</taxon>
        <taxon>Dikarya</taxon>
        <taxon>Ascomycota</taxon>
        <taxon>Pezizomycotina</taxon>
        <taxon>Eurotiomycetes</taxon>
        <taxon>Eurotiomycetidae</taxon>
        <taxon>Onygenales</taxon>
        <taxon>Ascosphaeraceae</taxon>
        <taxon>Ascosphaera</taxon>
    </lineage>
</organism>
<dbReference type="OrthoDB" id="5215911at2759"/>
<accession>A0A162IL97</accession>
<gene>
    <name evidence="7" type="ORF">AAP_01581</name>
</gene>
<dbReference type="FunFam" id="1.20.1250.20:FF:000224">
    <property type="entry name" value="MFS transporter, putative"/>
    <property type="match status" value="1"/>
</dbReference>
<dbReference type="PANTHER" id="PTHR23502:SF34">
    <property type="entry name" value="PROTEIN HOL1"/>
    <property type="match status" value="1"/>
</dbReference>
<comment type="subcellular location">
    <subcellularLocation>
        <location evidence="1">Membrane</location>
        <topology evidence="1">Multi-pass membrane protein</topology>
    </subcellularLocation>
</comment>
<protein>
    <submittedName>
        <fullName evidence="7">Major facilitator superfamily domain, general substrate transporter</fullName>
    </submittedName>
</protein>
<proteinExistence type="predicted"/>
<feature type="transmembrane region" description="Helical" evidence="6">
    <location>
        <begin position="564"/>
        <end position="588"/>
    </location>
</feature>
<dbReference type="SUPFAM" id="SSF103473">
    <property type="entry name" value="MFS general substrate transporter"/>
    <property type="match status" value="1"/>
</dbReference>
<evidence type="ECO:0000256" key="3">
    <source>
        <dbReference type="ARBA" id="ARBA00022989"/>
    </source>
</evidence>
<dbReference type="Proteomes" id="UP000242877">
    <property type="component" value="Unassembled WGS sequence"/>
</dbReference>
<reference evidence="7 8" key="1">
    <citation type="journal article" date="2016" name="Genome Biol. Evol.">
        <title>Divergent and convergent evolution of fungal pathogenicity.</title>
        <authorList>
            <person name="Shang Y."/>
            <person name="Xiao G."/>
            <person name="Zheng P."/>
            <person name="Cen K."/>
            <person name="Zhan S."/>
            <person name="Wang C."/>
        </authorList>
    </citation>
    <scope>NUCLEOTIDE SEQUENCE [LARGE SCALE GENOMIC DNA]</scope>
    <source>
        <strain evidence="7 8">ARSEF 7405</strain>
    </source>
</reference>
<dbReference type="AlphaFoldDB" id="A0A162IL97"/>
<sequence>MGAYPHHNHEYEDNYATYTNEQQRNLSSLGHIHDDADIISPPSTVVASDKPYDSGKLDRQQTNVDNSGYEIEELPGTSLLVRDKGSIVFSPHPTTSPNDPLNWSGWRKWWHTLLVCFIAGFTAATSNDAGSAQFGEREELGISYSAMNTGAGVLFLGIGYGTLAISPAAWLWGRRSSYLFCILMGMIGSIWMARTRKTSDSVMCQLFVGISESCAEANVQLSLSDLFFEHQRGTVLSIYVLATSMGTFLGPMIASFIADSPQGWRWIGWWAVIISAGTLATLYFGLEETMFDRPSHEPNSTNAGDASDTSTVVNLETGEREKKPFEFNDPEKGCVGPEPKALNGALIVHDEPKSYWQRIALFTPAPNLKGWGFSQFARRLWLTLRVFTFPAVIYSGIQWGAQDAWLTFYVTVEDDNWSESPWNYGDVGVGLMNVPCVIGAILGCVYGGYFSDEFVLWMARRNNGVTEAEHRLWMMLPLAILNPLGMLLFGIGTGQGWAWPAPYIGLGLIGFGWGCTGDLSMAYLMDAYPEMVLEGMVGVSVINNSIACIFTFTASYWLDAQGAQNTFIVIAVIDFVFVMSTVPMMIWGKDCRRWTTERYNNFVKDRSSL</sequence>
<evidence type="ECO:0000256" key="2">
    <source>
        <dbReference type="ARBA" id="ARBA00022692"/>
    </source>
</evidence>
<comment type="caution">
    <text evidence="7">The sequence shown here is derived from an EMBL/GenBank/DDBJ whole genome shotgun (WGS) entry which is preliminary data.</text>
</comment>
<feature type="transmembrane region" description="Helical" evidence="6">
    <location>
        <begin position="503"/>
        <end position="524"/>
    </location>
</feature>
<feature type="transmembrane region" description="Helical" evidence="6">
    <location>
        <begin position="382"/>
        <end position="401"/>
    </location>
</feature>